<comment type="function">
    <text evidence="3">Might act as an E3 ubiquitin-protein ligase, or as part of E3 complex, which accepts ubiquitin from specific E2 ubiquitin-conjugating enzymes and then transfers it to substrates.</text>
</comment>
<organism evidence="16 17">
    <name type="scientific">Eruca vesicaria subsp. sativa</name>
    <name type="common">Garden rocket</name>
    <name type="synonym">Eruca sativa</name>
    <dbReference type="NCBI Taxonomy" id="29727"/>
    <lineage>
        <taxon>Eukaryota</taxon>
        <taxon>Viridiplantae</taxon>
        <taxon>Streptophyta</taxon>
        <taxon>Embryophyta</taxon>
        <taxon>Tracheophyta</taxon>
        <taxon>Spermatophyta</taxon>
        <taxon>Magnoliopsida</taxon>
        <taxon>eudicotyledons</taxon>
        <taxon>Gunneridae</taxon>
        <taxon>Pentapetalae</taxon>
        <taxon>rosids</taxon>
        <taxon>malvids</taxon>
        <taxon>Brassicales</taxon>
        <taxon>Brassicaceae</taxon>
        <taxon>Brassiceae</taxon>
        <taxon>Eruca</taxon>
    </lineage>
</organism>
<dbReference type="InterPro" id="IPR031127">
    <property type="entry name" value="E3_UB_ligase_RBR"/>
</dbReference>
<dbReference type="SUPFAM" id="SSF57850">
    <property type="entry name" value="RING/U-box"/>
    <property type="match status" value="3"/>
</dbReference>
<comment type="cofactor">
    <cofactor evidence="2">
        <name>Zn(2+)</name>
        <dbReference type="ChEBI" id="CHEBI:29105"/>
    </cofactor>
</comment>
<evidence type="ECO:0000256" key="9">
    <source>
        <dbReference type="ARBA" id="ARBA00022737"/>
    </source>
</evidence>
<evidence type="ECO:0000256" key="8">
    <source>
        <dbReference type="ARBA" id="ARBA00022723"/>
    </source>
</evidence>
<dbReference type="Pfam" id="PF01485">
    <property type="entry name" value="IBR"/>
    <property type="match status" value="2"/>
</dbReference>
<feature type="domain" description="RING-type" evidence="14">
    <location>
        <begin position="87"/>
        <end position="133"/>
    </location>
</feature>
<dbReference type="GO" id="GO:0008270">
    <property type="term" value="F:zinc ion binding"/>
    <property type="evidence" value="ECO:0007669"/>
    <property type="project" value="UniProtKB-KW"/>
</dbReference>
<keyword evidence="12" id="KW-0862">Zinc</keyword>
<keyword evidence="9" id="KW-0677">Repeat</keyword>
<accession>A0ABC8LVC3</accession>
<dbReference type="CDD" id="cd22582">
    <property type="entry name" value="BRcat_RBR_unk"/>
    <property type="match status" value="1"/>
</dbReference>
<keyword evidence="8" id="KW-0479">Metal-binding</keyword>
<evidence type="ECO:0000256" key="12">
    <source>
        <dbReference type="ARBA" id="ARBA00022833"/>
    </source>
</evidence>
<evidence type="ECO:0000256" key="4">
    <source>
        <dbReference type="ARBA" id="ARBA00004906"/>
    </source>
</evidence>
<keyword evidence="7" id="KW-0808">Transferase</keyword>
<feature type="domain" description="RING-type" evidence="15">
    <location>
        <begin position="83"/>
        <end position="294"/>
    </location>
</feature>
<evidence type="ECO:0000259" key="14">
    <source>
        <dbReference type="PROSITE" id="PS50089"/>
    </source>
</evidence>
<evidence type="ECO:0000256" key="5">
    <source>
        <dbReference type="ARBA" id="ARBA00005884"/>
    </source>
</evidence>
<dbReference type="InterPro" id="IPR013083">
    <property type="entry name" value="Znf_RING/FYVE/PHD"/>
</dbReference>
<reference evidence="16 17" key="1">
    <citation type="submission" date="2022-03" db="EMBL/GenBank/DDBJ databases">
        <authorList>
            <person name="Macdonald S."/>
            <person name="Ahmed S."/>
            <person name="Newling K."/>
        </authorList>
    </citation>
    <scope>NUCLEOTIDE SEQUENCE [LARGE SCALE GENOMIC DNA]</scope>
</reference>
<dbReference type="PANTHER" id="PTHR11685">
    <property type="entry name" value="RBR FAMILY RING FINGER AND IBR DOMAIN-CONTAINING"/>
    <property type="match status" value="1"/>
</dbReference>
<dbReference type="InterPro" id="IPR002867">
    <property type="entry name" value="IBR_dom"/>
</dbReference>
<dbReference type="Gene3D" id="1.20.120.1750">
    <property type="match status" value="1"/>
</dbReference>
<sequence>MMNDGSSSSSNTKMDMDVLVNESYLSDLCDNDDLNLQEALFSSLIGSTSAKPNNTSQIQRSFTTFIKRSFTTFFKQEPVEPSRRTLCMICMDEKPSSDMFRGLVTCTHAYCTQCTIHYVETKIKENSARIKCPDLECTRLIEPYMCRDLIPRNMFERWEKILCESLISSWDKLYCPFKDCSSVMILDDVGGSDANVTQTECPSCHRMFCAKCKVAWHVGIGCEEYGNTKKKSSDEEDALLVQMAKNKYWKRCPSCKFYVEKVVGCVHMTCRCGSEFCYDCGSLWGDPHSCQFFR</sequence>
<evidence type="ECO:0000256" key="10">
    <source>
        <dbReference type="ARBA" id="ARBA00022771"/>
    </source>
</evidence>
<evidence type="ECO:0000256" key="11">
    <source>
        <dbReference type="ARBA" id="ARBA00022786"/>
    </source>
</evidence>
<gene>
    <name evidence="16" type="ORF">ERUC_LOCUS39960</name>
</gene>
<comment type="similarity">
    <text evidence="5">Belongs to the RBR family. Ariadne subfamily.</text>
</comment>
<dbReference type="EMBL" id="CAKOAT010749598">
    <property type="protein sequence ID" value="CAH8387477.1"/>
    <property type="molecule type" value="Genomic_DNA"/>
</dbReference>
<comment type="pathway">
    <text evidence="4">Protein modification; protein ubiquitination.</text>
</comment>
<dbReference type="FunFam" id="3.30.40.10:FF:000230">
    <property type="entry name" value="RBR-type E3 ubiquitin transferase"/>
    <property type="match status" value="1"/>
</dbReference>
<dbReference type="SMART" id="SM00647">
    <property type="entry name" value="IBR"/>
    <property type="match status" value="2"/>
</dbReference>
<keyword evidence="11" id="KW-0833">Ubl conjugation pathway</keyword>
<comment type="catalytic activity">
    <reaction evidence="1">
        <text>[E2 ubiquitin-conjugating enzyme]-S-ubiquitinyl-L-cysteine + [acceptor protein]-L-lysine = [E2 ubiquitin-conjugating enzyme]-L-cysteine + [acceptor protein]-N(6)-ubiquitinyl-L-lysine.</text>
        <dbReference type="EC" id="2.3.2.31"/>
    </reaction>
</comment>
<evidence type="ECO:0000256" key="7">
    <source>
        <dbReference type="ARBA" id="ARBA00022679"/>
    </source>
</evidence>
<evidence type="ECO:0000256" key="6">
    <source>
        <dbReference type="ARBA" id="ARBA00012251"/>
    </source>
</evidence>
<dbReference type="AlphaFoldDB" id="A0ABC8LVC3"/>
<dbReference type="InterPro" id="IPR001841">
    <property type="entry name" value="Znf_RING"/>
</dbReference>
<evidence type="ECO:0000256" key="2">
    <source>
        <dbReference type="ARBA" id="ARBA00001947"/>
    </source>
</evidence>
<evidence type="ECO:0000256" key="13">
    <source>
        <dbReference type="PROSITE-ProRule" id="PRU00175"/>
    </source>
</evidence>
<keyword evidence="10 13" id="KW-0863">Zinc-finger</keyword>
<evidence type="ECO:0000259" key="15">
    <source>
        <dbReference type="PROSITE" id="PS51873"/>
    </source>
</evidence>
<dbReference type="EC" id="2.3.2.31" evidence="6"/>
<keyword evidence="17" id="KW-1185">Reference proteome</keyword>
<evidence type="ECO:0000256" key="1">
    <source>
        <dbReference type="ARBA" id="ARBA00001798"/>
    </source>
</evidence>
<evidence type="ECO:0000256" key="3">
    <source>
        <dbReference type="ARBA" id="ARBA00003976"/>
    </source>
</evidence>
<evidence type="ECO:0000313" key="16">
    <source>
        <dbReference type="EMBL" id="CAH8387477.1"/>
    </source>
</evidence>
<dbReference type="InterPro" id="IPR044066">
    <property type="entry name" value="TRIAD_supradom"/>
</dbReference>
<dbReference type="GO" id="GO:0061630">
    <property type="term" value="F:ubiquitin protein ligase activity"/>
    <property type="evidence" value="ECO:0007669"/>
    <property type="project" value="UniProtKB-EC"/>
</dbReference>
<evidence type="ECO:0000313" key="17">
    <source>
        <dbReference type="Proteomes" id="UP001642260"/>
    </source>
</evidence>
<dbReference type="CDD" id="cd22584">
    <property type="entry name" value="Rcat_RBR_unk"/>
    <property type="match status" value="1"/>
</dbReference>
<proteinExistence type="inferred from homology"/>
<dbReference type="PROSITE" id="PS50089">
    <property type="entry name" value="ZF_RING_2"/>
    <property type="match status" value="1"/>
</dbReference>
<name>A0ABC8LVC3_ERUVS</name>
<dbReference type="Proteomes" id="UP001642260">
    <property type="component" value="Unassembled WGS sequence"/>
</dbReference>
<protein>
    <recommendedName>
        <fullName evidence="6">RBR-type E3 ubiquitin transferase</fullName>
        <ecNumber evidence="6">2.3.2.31</ecNumber>
    </recommendedName>
</protein>
<dbReference type="PROSITE" id="PS51873">
    <property type="entry name" value="TRIAD"/>
    <property type="match status" value="1"/>
</dbReference>
<comment type="caution">
    <text evidence="16">The sequence shown here is derived from an EMBL/GenBank/DDBJ whole genome shotgun (WGS) entry which is preliminary data.</text>
</comment>
<dbReference type="Gene3D" id="3.30.40.10">
    <property type="entry name" value="Zinc/RING finger domain, C3HC4 (zinc finger)"/>
    <property type="match status" value="1"/>
</dbReference>